<dbReference type="SUPFAM" id="SSF50475">
    <property type="entry name" value="FMN-binding split barrel"/>
    <property type="match status" value="1"/>
</dbReference>
<dbReference type="AlphaFoldDB" id="W9YUN0"/>
<evidence type="ECO:0000313" key="2">
    <source>
        <dbReference type="EMBL" id="EXJ92956.1"/>
    </source>
</evidence>
<sequence>MSIFQPAAWNDGEKAIHKRTHGQFDRDNPTTPFLTPRAAQQIQRYQLMAIGTLDENDRPWCTVWGSGQPPMAQPIGQSIIGIRTNVDATFDPVTEAIWKGKTDGEVLRLEGDGKMMAGLSIQLEERGRVKLAGKIIAGALNADTSPPDQTKYRGNLPTGQSGEVQLVVKIDQSLGNCPKYLNRKRISSVRPNPRLVSSSPRLTQEAIDLIHRADLFFVASAHRHEDMDVNHRGGPQGFMRTHQPDNPDEGTIIIWPEYSGNNLYQTLGNLETTPRAGLVIPDFETGDVLYVTGNTETLVGADASAVMAKSKLAVRLKVTEARLVQEGLPFRGTLMKDASEGRSPYNPRVRYLTSEQTDGTAPVPGEESRVTAQLVGKWRLTPTITRYRFALAEPTVFGPWKPGQYVAMDFTDELDMGYSHMRDDDPTSLNDDFIRSFTVSSAPNSLGEHGEEFEITVRKVGSVTRWLEWQRPGRCEVGVRGFGGEFAFAQGQAQDRGGDGSFKKTGFVAAGIGITPLLGQMGAGTGASGLDLTRLKVWWSVGILDIGLALDILTRYPDLAPVLTIYLTGDGDGDAGLVADQDKQEERTKLHKLIDTGVTIERRRMQPTDLTGSQDDVDRWYLCTAPAMRKVVQDWMPGKTIVYETFDY</sequence>
<dbReference type="GO" id="GO:0016491">
    <property type="term" value="F:oxidoreductase activity"/>
    <property type="evidence" value="ECO:0007669"/>
    <property type="project" value="InterPro"/>
</dbReference>
<evidence type="ECO:0000313" key="3">
    <source>
        <dbReference type="Proteomes" id="UP000019478"/>
    </source>
</evidence>
<dbReference type="STRING" id="1182542.W9YUN0"/>
<dbReference type="InterPro" id="IPR012349">
    <property type="entry name" value="Split_barrel_FMN-bd"/>
</dbReference>
<dbReference type="Gene3D" id="2.30.110.10">
    <property type="entry name" value="Electron Transport, Fmn-binding Protein, Chain A"/>
    <property type="match status" value="1"/>
</dbReference>
<dbReference type="PANTHER" id="PTHR42815">
    <property type="entry name" value="FAD-BINDING, PUTATIVE (AFU_ORTHOLOGUE AFUA_6G07600)-RELATED"/>
    <property type="match status" value="1"/>
</dbReference>
<accession>W9YUN0</accession>
<dbReference type="PROSITE" id="PS51384">
    <property type="entry name" value="FAD_FR"/>
    <property type="match status" value="1"/>
</dbReference>
<organism evidence="2 3">
    <name type="scientific">Capronia epimyces CBS 606.96</name>
    <dbReference type="NCBI Taxonomy" id="1182542"/>
    <lineage>
        <taxon>Eukaryota</taxon>
        <taxon>Fungi</taxon>
        <taxon>Dikarya</taxon>
        <taxon>Ascomycota</taxon>
        <taxon>Pezizomycotina</taxon>
        <taxon>Eurotiomycetes</taxon>
        <taxon>Chaetothyriomycetidae</taxon>
        <taxon>Chaetothyriales</taxon>
        <taxon>Herpotrichiellaceae</taxon>
        <taxon>Capronia</taxon>
    </lineage>
</organism>
<dbReference type="HOGENOM" id="CLU_017006_2_0_1"/>
<dbReference type="Proteomes" id="UP000019478">
    <property type="component" value="Unassembled WGS sequence"/>
</dbReference>
<reference evidence="2 3" key="1">
    <citation type="submission" date="2013-03" db="EMBL/GenBank/DDBJ databases">
        <title>The Genome Sequence of Capronia epimyces CBS 606.96.</title>
        <authorList>
            <consortium name="The Broad Institute Genomics Platform"/>
            <person name="Cuomo C."/>
            <person name="de Hoog S."/>
            <person name="Gorbushina A."/>
            <person name="Walker B."/>
            <person name="Young S.K."/>
            <person name="Zeng Q."/>
            <person name="Gargeya S."/>
            <person name="Fitzgerald M."/>
            <person name="Haas B."/>
            <person name="Abouelleil A."/>
            <person name="Allen A.W."/>
            <person name="Alvarado L."/>
            <person name="Arachchi H.M."/>
            <person name="Berlin A.M."/>
            <person name="Chapman S.B."/>
            <person name="Gainer-Dewar J."/>
            <person name="Goldberg J."/>
            <person name="Griggs A."/>
            <person name="Gujja S."/>
            <person name="Hansen M."/>
            <person name="Howarth C."/>
            <person name="Imamovic A."/>
            <person name="Ireland A."/>
            <person name="Larimer J."/>
            <person name="McCowan C."/>
            <person name="Murphy C."/>
            <person name="Pearson M."/>
            <person name="Poon T.W."/>
            <person name="Priest M."/>
            <person name="Roberts A."/>
            <person name="Saif S."/>
            <person name="Shea T."/>
            <person name="Sisk P."/>
            <person name="Sykes S."/>
            <person name="Wortman J."/>
            <person name="Nusbaum C."/>
            <person name="Birren B."/>
        </authorList>
    </citation>
    <scope>NUCLEOTIDE SEQUENCE [LARGE SCALE GENOMIC DNA]</scope>
    <source>
        <strain evidence="2 3">CBS 606.96</strain>
    </source>
</reference>
<comment type="caution">
    <text evidence="2">The sequence shown here is derived from an EMBL/GenBank/DDBJ whole genome shotgun (WGS) entry which is preliminary data.</text>
</comment>
<dbReference type="RefSeq" id="XP_007729846.1">
    <property type="nucleotide sequence ID" value="XM_007731656.1"/>
</dbReference>
<dbReference type="Gene3D" id="2.40.30.10">
    <property type="entry name" value="Translation factors"/>
    <property type="match status" value="1"/>
</dbReference>
<dbReference type="OrthoDB" id="436496at2759"/>
<evidence type="ECO:0000259" key="1">
    <source>
        <dbReference type="PROSITE" id="PS51384"/>
    </source>
</evidence>
<protein>
    <recommendedName>
        <fullName evidence="1">FAD-binding FR-type domain-containing protein</fullName>
    </recommendedName>
</protein>
<name>W9YUN0_9EURO</name>
<keyword evidence="3" id="KW-1185">Reference proteome</keyword>
<gene>
    <name evidence="2" type="ORF">A1O3_01512</name>
</gene>
<feature type="domain" description="FAD-binding FR-type" evidence="1">
    <location>
        <begin position="367"/>
        <end position="489"/>
    </location>
</feature>
<dbReference type="SUPFAM" id="SSF52343">
    <property type="entry name" value="Ferredoxin reductase-like, C-terminal NADP-linked domain"/>
    <property type="match status" value="1"/>
</dbReference>
<dbReference type="EMBL" id="AMGY01000001">
    <property type="protein sequence ID" value="EXJ92956.1"/>
    <property type="molecule type" value="Genomic_DNA"/>
</dbReference>
<dbReference type="InterPro" id="IPR017938">
    <property type="entry name" value="Riboflavin_synthase-like_b-brl"/>
</dbReference>
<dbReference type="GeneID" id="19165646"/>
<dbReference type="eggNOG" id="ENOG502RRJ9">
    <property type="taxonomic scope" value="Eukaryota"/>
</dbReference>
<dbReference type="PANTHER" id="PTHR42815:SF2">
    <property type="entry name" value="FAD-BINDING, PUTATIVE (AFU_ORTHOLOGUE AFUA_6G07600)-RELATED"/>
    <property type="match status" value="1"/>
</dbReference>
<proteinExistence type="predicted"/>
<dbReference type="SUPFAM" id="SSF63380">
    <property type="entry name" value="Riboflavin synthase domain-like"/>
    <property type="match status" value="1"/>
</dbReference>
<dbReference type="InterPro" id="IPR039261">
    <property type="entry name" value="FNR_nucleotide-bd"/>
</dbReference>
<dbReference type="InterPro" id="IPR017927">
    <property type="entry name" value="FAD-bd_FR_type"/>
</dbReference>